<proteinExistence type="predicted"/>
<accession>A0AAJ5WSI9</accession>
<gene>
    <name evidence="1" type="ORF">P0Y53_14375</name>
</gene>
<dbReference type="EMBL" id="CP119311">
    <property type="protein sequence ID" value="WEK33675.1"/>
    <property type="molecule type" value="Genomic_DNA"/>
</dbReference>
<organism evidence="1 2">
    <name type="scientific">Candidatus Pseudobacter hemicellulosilyticus</name>
    <dbReference type="NCBI Taxonomy" id="3121375"/>
    <lineage>
        <taxon>Bacteria</taxon>
        <taxon>Pseudomonadati</taxon>
        <taxon>Bacteroidota</taxon>
        <taxon>Chitinophagia</taxon>
        <taxon>Chitinophagales</taxon>
        <taxon>Chitinophagaceae</taxon>
        <taxon>Pseudobacter</taxon>
    </lineage>
</organism>
<reference evidence="1" key="1">
    <citation type="submission" date="2023-03" db="EMBL/GenBank/DDBJ databases">
        <title>Andean soil-derived lignocellulolytic bacterial consortium as a source of novel taxa and putative plastic-active enzymes.</title>
        <authorList>
            <person name="Diaz-Garcia L."/>
            <person name="Chuvochina M."/>
            <person name="Feuerriegel G."/>
            <person name="Bunk B."/>
            <person name="Sproer C."/>
            <person name="Streit W.R."/>
            <person name="Rodriguez L.M."/>
            <person name="Overmann J."/>
            <person name="Jimenez D.J."/>
        </authorList>
    </citation>
    <scope>NUCLEOTIDE SEQUENCE</scope>
    <source>
        <strain evidence="1">MAG 7</strain>
    </source>
</reference>
<dbReference type="Proteomes" id="UP001220610">
    <property type="component" value="Chromosome"/>
</dbReference>
<name>A0AAJ5WSI9_9BACT</name>
<protein>
    <recommendedName>
        <fullName evidence="3">DUF4397 domain-containing protein</fullName>
    </recommendedName>
</protein>
<evidence type="ECO:0000313" key="2">
    <source>
        <dbReference type="Proteomes" id="UP001220610"/>
    </source>
</evidence>
<evidence type="ECO:0000313" key="1">
    <source>
        <dbReference type="EMBL" id="WEK33675.1"/>
    </source>
</evidence>
<evidence type="ECO:0008006" key="3">
    <source>
        <dbReference type="Google" id="ProtNLM"/>
    </source>
</evidence>
<sequence length="246" mass="26883">MKYSIPLFLFIIIASCKKEQLPPGTATLTVINAVADGVRLVTNFTGTDSIKYLNARSLTYSSSSRLIRYVGQQQVGFYKWPDTTSKDKPLFNLSLDLPVGSISTLVLTGTSTNPDTVFVRDQISYFPATDSSMEFSFANFSPGRNVRVRIKGSTATEAQLSYKTITSFKRYAVASTVADYVFEFVDETDRVVATYTTVGIRNAGAASALRWIQGSFTLALVGLPGATGTYAQKLIMINHAQFIGIN</sequence>
<dbReference type="AlphaFoldDB" id="A0AAJ5WSI9"/>